<dbReference type="RefSeq" id="WP_043873186.1">
    <property type="nucleotide sequence ID" value="NZ_CCVW01000001.1"/>
</dbReference>
<dbReference type="STRING" id="1034943.BN59_00986"/>
<dbReference type="OrthoDB" id="1488830at2"/>
<keyword evidence="3" id="KW-1185">Reference proteome</keyword>
<dbReference type="Gene3D" id="3.90.320.10">
    <property type="match status" value="1"/>
</dbReference>
<feature type="domain" description="PD-(D/E)XK endonuclease-like" evidence="1">
    <location>
        <begin position="594"/>
        <end position="793"/>
    </location>
</feature>
<gene>
    <name evidence="2" type="ORF">BN59_00986</name>
</gene>
<protein>
    <submittedName>
        <fullName evidence="2">Inactivated superfamily I helicase</fullName>
    </submittedName>
</protein>
<dbReference type="EMBL" id="CCSB01000001">
    <property type="protein sequence ID" value="CDZ76712.1"/>
    <property type="molecule type" value="Genomic_DNA"/>
</dbReference>
<keyword evidence="2" id="KW-0378">Hydrolase</keyword>
<proteinExistence type="predicted"/>
<evidence type="ECO:0000313" key="2">
    <source>
        <dbReference type="EMBL" id="CDZ76712.1"/>
    </source>
</evidence>
<evidence type="ECO:0000313" key="3">
    <source>
        <dbReference type="Proteomes" id="UP000044071"/>
    </source>
</evidence>
<keyword evidence="2" id="KW-0067">ATP-binding</keyword>
<organism evidence="2 3">
    <name type="scientific">Legionella massiliensis</name>
    <dbReference type="NCBI Taxonomy" id="1034943"/>
    <lineage>
        <taxon>Bacteria</taxon>
        <taxon>Pseudomonadati</taxon>
        <taxon>Pseudomonadota</taxon>
        <taxon>Gammaproteobacteria</taxon>
        <taxon>Legionellales</taxon>
        <taxon>Legionellaceae</taxon>
        <taxon>Legionella</taxon>
    </lineage>
</organism>
<keyword evidence="2" id="KW-0547">Nucleotide-binding</keyword>
<dbReference type="eggNOG" id="COG2887">
    <property type="taxonomic scope" value="Bacteria"/>
</dbReference>
<name>A0A078KUM8_9GAMM</name>
<sequence length="896" mass="102016">MIKIIAGLGYGSRLPNHLPELLNTKICGELSLIDELEFRVGIPKQNEDRASRIIAYLNALKKANKPSCFYHASLDTDALSTAETLLQWRDWALAYGWNPSDQGNNHGRLVDLAEVEHHFFCESLSLPGRIFRLIPLVGILKGTIEGVILHTEHSHWPPVYQQLFNQLQSSGIDIIEDVPKMLSPLAFEGCDLWKIQKAILNKKVEPLRLSNDGSLRLYNCSSNQVVADFIAHFNPDSSLIITQSQDYGIETALNKLNQVSLGLGSSSVSRIPNHLLQLSLQCAWLTPSPEIVLQYLTLPTGKFKTLRRKLARQFKDLPGYNHDEWQYIIDEYVASEIKKQPALNESVLRQSIHEWLPISCCQNDENMPVKHAIEIAKRISGYWKTLCSVGDDVTKDIYLASYRAADATVEALSNWPDSEINKVQLNRLLTIIRKLRPSTFCQPREVSRFDVVKNPESINLTPRNIEHIIWLDPNLQEEAGAPPFSKDELLSIPWAPTHEQQALIKEWALQRACSVFLKARKSVYLINLNQHTDLFKLFINQLVCNRRWSDLESSLLLTTTREVSLSPIKELSLPHPQRWCTLGAPIQSNRAKESYSSLSSLVNKPHEYVFKYCAKISEGTIEAIAVDHRLKGNLAHRIIEKWFTANPWTGKEVTQEYIYEWLNVQLPIFIRQFALPLAQPGKHVERLEFHEVMFNAISGLCSLFHQANVKGVVTERHMEVPFSSGNLEGNMDIICEFGEEKFAIIDMKWGGYDQYKQELKSNTALQLATYAYIAQKDQKKELIDAGYFILSKAELLCNSNTIFPTATVIYPEQPGSLNNSWAQFERTIQWRRAQLKEGLIELTYGVAASDEYSIPPDGCLSLVDSEEKNLKGQTSSYKKNYKKIDVWRNLTGNIKE</sequence>
<dbReference type="GO" id="GO:0004386">
    <property type="term" value="F:helicase activity"/>
    <property type="evidence" value="ECO:0007669"/>
    <property type="project" value="UniProtKB-KW"/>
</dbReference>
<dbReference type="InterPro" id="IPR011604">
    <property type="entry name" value="PDDEXK-like_dom_sf"/>
</dbReference>
<reference evidence="2 3" key="1">
    <citation type="submission" date="2014-06" db="EMBL/GenBank/DDBJ databases">
        <authorList>
            <person name="Urmite Genomes Urmite Genomes"/>
        </authorList>
    </citation>
    <scope>NUCLEOTIDE SEQUENCE [LARGE SCALE GENOMIC DNA]</scope>
</reference>
<keyword evidence="2" id="KW-0347">Helicase</keyword>
<evidence type="ECO:0000259" key="1">
    <source>
        <dbReference type="Pfam" id="PF12705"/>
    </source>
</evidence>
<dbReference type="Proteomes" id="UP000044071">
    <property type="component" value="Unassembled WGS sequence"/>
</dbReference>
<dbReference type="Pfam" id="PF12705">
    <property type="entry name" value="PDDEXK_1"/>
    <property type="match status" value="1"/>
</dbReference>
<dbReference type="AlphaFoldDB" id="A0A078KUM8"/>
<accession>A0A078KUM8</accession>
<dbReference type="InterPro" id="IPR038726">
    <property type="entry name" value="PDDEXK_AddAB-type"/>
</dbReference>